<dbReference type="EMBL" id="QUBR01000001">
    <property type="protein sequence ID" value="REK73373.1"/>
    <property type="molecule type" value="Genomic_DNA"/>
</dbReference>
<dbReference type="Gene3D" id="3.90.1140.10">
    <property type="entry name" value="Cyclic phosphodiesterase"/>
    <property type="match status" value="1"/>
</dbReference>
<dbReference type="Proteomes" id="UP000265581">
    <property type="component" value="Unassembled WGS sequence"/>
</dbReference>
<gene>
    <name evidence="1" type="ORF">DX116_07425</name>
</gene>
<organism evidence="1 2">
    <name type="scientific">Aeromicrobium endophyticum</name>
    <dbReference type="NCBI Taxonomy" id="2292704"/>
    <lineage>
        <taxon>Bacteria</taxon>
        <taxon>Bacillati</taxon>
        <taxon>Actinomycetota</taxon>
        <taxon>Actinomycetes</taxon>
        <taxon>Propionibacteriales</taxon>
        <taxon>Nocardioidaceae</taxon>
        <taxon>Aeromicrobium</taxon>
    </lineage>
</organism>
<comment type="caution">
    <text evidence="1">The sequence shown here is derived from an EMBL/GenBank/DDBJ whole genome shotgun (WGS) entry which is preliminary data.</text>
</comment>
<dbReference type="GO" id="GO:0016874">
    <property type="term" value="F:ligase activity"/>
    <property type="evidence" value="ECO:0007669"/>
    <property type="project" value="UniProtKB-KW"/>
</dbReference>
<dbReference type="SUPFAM" id="SSF55144">
    <property type="entry name" value="LigT-like"/>
    <property type="match status" value="1"/>
</dbReference>
<protein>
    <submittedName>
        <fullName evidence="1">2'-5' RNA ligase family protein</fullName>
    </submittedName>
</protein>
<keyword evidence="2" id="KW-1185">Reference proteome</keyword>
<evidence type="ECO:0000313" key="1">
    <source>
        <dbReference type="EMBL" id="REK73373.1"/>
    </source>
</evidence>
<name>A0A371PBS8_9ACTN</name>
<dbReference type="AlphaFoldDB" id="A0A371PBS8"/>
<dbReference type="Pfam" id="PF13563">
    <property type="entry name" value="2_5_RNA_ligase2"/>
    <property type="match status" value="1"/>
</dbReference>
<dbReference type="InterPro" id="IPR009097">
    <property type="entry name" value="Cyclic_Pdiesterase"/>
</dbReference>
<accession>A0A371PBS8</accession>
<keyword evidence="1" id="KW-0436">Ligase</keyword>
<reference evidence="1 2" key="1">
    <citation type="submission" date="2018-08" db="EMBL/GenBank/DDBJ databases">
        <title>Aeromicrobium sp. M2KJ-4, whole genome shotgun sequence.</title>
        <authorList>
            <person name="Tuo L."/>
        </authorList>
    </citation>
    <scope>NUCLEOTIDE SEQUENCE [LARGE SCALE GENOMIC DNA]</scope>
    <source>
        <strain evidence="1 2">M2KJ-4</strain>
    </source>
</reference>
<sequence length="218" mass="23417">MALDAVEVVGHELDRRHLAVAQQPGLVGGVQIVQLAHVHDDRRMVQSVELVLDERLDVLVREEWELLVAADLPSQGRHTGASNAPHVTLGVADTIDPVAERALARIDYGAGLAVRLGGLLVFGGRTSVLSRVVVPTAHLMITHAAVASALDEAPGRPSTMRPGAWTPHVTLARRLDPAQLAAALRVLAERPKELDGTIRCGRRWDGDARSTWDVPAGR</sequence>
<proteinExistence type="predicted"/>
<evidence type="ECO:0000313" key="2">
    <source>
        <dbReference type="Proteomes" id="UP000265581"/>
    </source>
</evidence>